<keyword evidence="1" id="KW-0812">Transmembrane</keyword>
<name>A0AAV7F3W6_ARIFI</name>
<dbReference type="Gene3D" id="2.20.70.10">
    <property type="match status" value="1"/>
</dbReference>
<dbReference type="PANTHER" id="PTHR46817">
    <property type="entry name" value="PHOSPHOINOSITIDE PHOSPHATASE SAC9-RELATED"/>
    <property type="match status" value="1"/>
</dbReference>
<evidence type="ECO:0000259" key="3">
    <source>
        <dbReference type="PROSITE" id="PS50275"/>
    </source>
</evidence>
<dbReference type="PANTHER" id="PTHR46817:SF1">
    <property type="entry name" value="SAC DOMAIN-CONTAINING PROTEIN"/>
    <property type="match status" value="1"/>
</dbReference>
<dbReference type="InterPro" id="IPR057557">
    <property type="entry name" value="SAC9_C8D"/>
</dbReference>
<sequence>MRRISFPSERDTHSRETSVVVVVLETTEVFIIVSLSTRKDTQVISVDPTTGSLAYYGKIGCDVFTSEAEALNYITDSSRLLCKSTTYGKAVLGYAVMGGFGLLLVATKLNVSLPRLPGGGCVYTVMESQWIKIELRNPQPQGKGEVKNVLELVDIDIDEKHYFCETRDITRPFPSSMPLESPDEEFVWNGWFSRPFKEIGLPQHCVILLQGFADCRSFGCSGRQEGTVALTARRSRLHPGTRYLARGLNACFSTGNEVECEQLVWVSRKTSQSVPFTTYIWRRGTIPIWWGAELKMTAAEAEIYVADREPYKGSLQYYQRLSRRYNSKNVDKSVEAHHKKDSIVPIICMNLLRNAEGKSESILVQHFEESLNYIRSTGKLRDARLHLINYDWHASTKLKGEPQTIEGLWKLLKGPTKAVGISEGDYLPSRQLLRDCKGVIICTSGFDGAFCLRSLQNGVIRFNCADSLDRTNAASYFGALQVFVEQCRRLGISLDSDFSFGVSSVSRYSEVNNNGGYVAPLPPGWEKRTDAVTGKTYYIDHNTRTTTWEHPCPDKPWKRFDMTFEEFKCSTLLSPISQLAELFLLAGDIHATLYTGSKAMHSHILNIFDGGKSKQFAAAQNVKITLLRRYKNAVVDSSRQKQLEMFLGIRLFKHVPSIQIHPLKVLSRPSACFLKPVASIFPTENDGAGLLSIKRKDLIWVFPPAADVVELFIYLSEPCHVCQLLLTVLHGAEESSCPATVDVRTGPNLDELKLVLEGAALPQCANGTNLVIPLSGPIDPEDLAVTGAGSRLHTLEKPRLSLLYDFEELEGDLSFLTRVVALTFYPAMAGRNPTTIGEIEVLGVPLPWRDIFANAGPGMKFIELAQNFEKDKKSILSGLETKVVPKASQETFGPIGHVQDYQKKETNPFLCDLDVNPFYCNGLLKETSSAPAQPSGLVNNGVDLLTGDFLLSPPVTASEPSTATENVVSGDMGFIDFLDSSTIGQTASQAVSSSSSPLPDDIPKYTTGVQHYINCFKALSGQNMARKIDFTEAMKLEIERLLFDLSAAERDKALLSIGTDPASIDPNGLLEFSYVGRLCKAATILASLGHMALEDKITGSIGLEIIEEDAIDFWNISRIGETCSNSKCEVRSEMPSSVKASGTGASESNPMLLVCTCCERKACKVCCAGRGAYLLMNCSSRDVGNFALSSLSMSSHGSQREGSYFKYSGGVICRSCCSELVLDALLLDYVRVLTSLRRRVRAENAACNALDRVLRPSCKVPVVGAADADKGWLQKILNDEESLAEFPFASLLHEVETAAGSAPPLSLLTPYGGGEKHSYWRAPPNVSNIELAVVLGGLADVSGVVLVSSQGYSASDAPTVQIWASNKINKEERSCIGRWDVQSLISSVVDKDVPRHYKFAFRNPVRCRIVWITLSLRQPASGSVHLARDYSLLSLDEADFSQPKRRASFGALPEIDPCINAKRLLVVGSLVHNDVGSTSIQISDKTNVRAWLEKAPPVGRFKVMIEAERLTDYDHVLEQYISPGGPTLAGFRLDAFSAIKPWVAHSPPCMNTNNIWDASVPCIEDRNITPAVLFIQVSALQDSNNMVVVGEYRLPEARAGTPLYFDFPRPIQARRVNFKLLGDLAAFADDMTEQDDSEYQTLPSGLSLINKIKLYYYSDPYELGKWANLYAV</sequence>
<reference evidence="4 5" key="1">
    <citation type="submission" date="2021-07" db="EMBL/GenBank/DDBJ databases">
        <title>The Aristolochia fimbriata genome: insights into angiosperm evolution, floral development and chemical biosynthesis.</title>
        <authorList>
            <person name="Jiao Y."/>
        </authorList>
    </citation>
    <scope>NUCLEOTIDE SEQUENCE [LARGE SCALE GENOMIC DNA]</scope>
    <source>
        <strain evidence="4">IBCAS-2021</strain>
        <tissue evidence="4">Leaf</tissue>
    </source>
</reference>
<evidence type="ECO:0000313" key="5">
    <source>
        <dbReference type="Proteomes" id="UP000825729"/>
    </source>
</evidence>
<protein>
    <recommendedName>
        <fullName evidence="6">Phosphoinositide phosphatase SAC9</fullName>
    </recommendedName>
</protein>
<keyword evidence="1" id="KW-1133">Transmembrane helix</keyword>
<dbReference type="SUPFAM" id="SSF51045">
    <property type="entry name" value="WW domain"/>
    <property type="match status" value="1"/>
</dbReference>
<gene>
    <name evidence="4" type="ORF">H6P81_008253</name>
</gene>
<comment type="caution">
    <text evidence="4">The sequence shown here is derived from an EMBL/GenBank/DDBJ whole genome shotgun (WGS) entry which is preliminary data.</text>
</comment>
<evidence type="ECO:0000256" key="1">
    <source>
        <dbReference type="SAM" id="Phobius"/>
    </source>
</evidence>
<accession>A0AAV7F3W6</accession>
<dbReference type="CDD" id="cd00201">
    <property type="entry name" value="WW"/>
    <property type="match status" value="1"/>
</dbReference>
<dbReference type="InterPro" id="IPR057555">
    <property type="entry name" value="SAC9_GBDL_1st"/>
</dbReference>
<dbReference type="GO" id="GO:0016791">
    <property type="term" value="F:phosphatase activity"/>
    <property type="evidence" value="ECO:0007669"/>
    <property type="project" value="InterPro"/>
</dbReference>
<dbReference type="Pfam" id="PF24790">
    <property type="entry name" value="SAC9_GBDL_1st"/>
    <property type="match status" value="1"/>
</dbReference>
<dbReference type="Pfam" id="PF24765">
    <property type="entry name" value="SAC9_C"/>
    <property type="match status" value="1"/>
</dbReference>
<dbReference type="Pfam" id="PF24791">
    <property type="entry name" value="SAC9_C8D"/>
    <property type="match status" value="1"/>
</dbReference>
<evidence type="ECO:0000313" key="4">
    <source>
        <dbReference type="EMBL" id="KAG9455349.1"/>
    </source>
</evidence>
<keyword evidence="1" id="KW-0472">Membrane</keyword>
<feature type="domain" description="WW" evidence="2">
    <location>
        <begin position="519"/>
        <end position="553"/>
    </location>
</feature>
<dbReference type="Pfam" id="PF24789">
    <property type="entry name" value="SAC9_GBDL_2nd"/>
    <property type="match status" value="1"/>
</dbReference>
<dbReference type="Proteomes" id="UP000825729">
    <property type="component" value="Unassembled WGS sequence"/>
</dbReference>
<dbReference type="Pfam" id="PF02383">
    <property type="entry name" value="Syja_N"/>
    <property type="match status" value="1"/>
</dbReference>
<dbReference type="InterPro" id="IPR057554">
    <property type="entry name" value="SAC9_C"/>
</dbReference>
<keyword evidence="5" id="KW-1185">Reference proteome</keyword>
<dbReference type="EMBL" id="JAINDJ010000003">
    <property type="protein sequence ID" value="KAG9455349.1"/>
    <property type="molecule type" value="Genomic_DNA"/>
</dbReference>
<feature type="domain" description="SAC" evidence="3">
    <location>
        <begin position="152"/>
        <end position="533"/>
    </location>
</feature>
<dbReference type="PROSITE" id="PS01159">
    <property type="entry name" value="WW_DOMAIN_1"/>
    <property type="match status" value="1"/>
</dbReference>
<proteinExistence type="predicted"/>
<evidence type="ECO:0008006" key="6">
    <source>
        <dbReference type="Google" id="ProtNLM"/>
    </source>
</evidence>
<dbReference type="Pfam" id="PF00397">
    <property type="entry name" value="WW"/>
    <property type="match status" value="1"/>
</dbReference>
<dbReference type="PROSITE" id="PS50020">
    <property type="entry name" value="WW_DOMAIN_2"/>
    <property type="match status" value="1"/>
</dbReference>
<feature type="transmembrane region" description="Helical" evidence="1">
    <location>
        <begin position="87"/>
        <end position="106"/>
    </location>
</feature>
<dbReference type="InterPro" id="IPR002013">
    <property type="entry name" value="SAC_dom"/>
</dbReference>
<dbReference type="PROSITE" id="PS50275">
    <property type="entry name" value="SAC"/>
    <property type="match status" value="1"/>
</dbReference>
<dbReference type="SMART" id="SM00456">
    <property type="entry name" value="WW"/>
    <property type="match status" value="1"/>
</dbReference>
<evidence type="ECO:0000259" key="2">
    <source>
        <dbReference type="PROSITE" id="PS50020"/>
    </source>
</evidence>
<dbReference type="InterPro" id="IPR057553">
    <property type="entry name" value="SAC9_GBDL_2nd"/>
</dbReference>
<organism evidence="4 5">
    <name type="scientific">Aristolochia fimbriata</name>
    <name type="common">White veined hardy Dutchman's pipe vine</name>
    <dbReference type="NCBI Taxonomy" id="158543"/>
    <lineage>
        <taxon>Eukaryota</taxon>
        <taxon>Viridiplantae</taxon>
        <taxon>Streptophyta</taxon>
        <taxon>Embryophyta</taxon>
        <taxon>Tracheophyta</taxon>
        <taxon>Spermatophyta</taxon>
        <taxon>Magnoliopsida</taxon>
        <taxon>Magnoliidae</taxon>
        <taxon>Piperales</taxon>
        <taxon>Aristolochiaceae</taxon>
        <taxon>Aristolochia</taxon>
    </lineage>
</organism>
<dbReference type="InterPro" id="IPR001202">
    <property type="entry name" value="WW_dom"/>
</dbReference>
<dbReference type="InterPro" id="IPR036020">
    <property type="entry name" value="WW_dom_sf"/>
</dbReference>